<accession>A0A2W5MRQ7</accession>
<gene>
    <name evidence="2" type="ORF">DI569_15615</name>
</gene>
<dbReference type="AlphaFoldDB" id="A0A2W5MRQ7"/>
<name>A0A2W5MRQ7_SPHMC</name>
<dbReference type="EMBL" id="QFPJ01000062">
    <property type="protein sequence ID" value="PZQ20413.1"/>
    <property type="molecule type" value="Genomic_DNA"/>
</dbReference>
<dbReference type="SUPFAM" id="SSF54001">
    <property type="entry name" value="Cysteine proteinases"/>
    <property type="match status" value="1"/>
</dbReference>
<dbReference type="SMART" id="SM00460">
    <property type="entry name" value="TGc"/>
    <property type="match status" value="1"/>
</dbReference>
<sequence length="268" mass="29476">MKVEISASLNYRLARPVDLMLQVEAAAQPDQRIVSAAIDVGQPDHFARQPAQDGIGERIWLRAADTLELRYDAVVAIERAGPDYRGLAATDLHRLPAEAVPYLNESRYCPANKFHAFVERRFGDGDGGAKIGRMRDWIESRFTYVPGTSDAETGALDSFVERRGVCRDYAHVLIALARAAHIPARMASVYSPDVDPPDFHAVADIYLDGAWHLVDATGMARSSAMARICVGRDAADVSFLTAYGDIELVDQSVMVREMERVKGIEPSS</sequence>
<dbReference type="Proteomes" id="UP000248597">
    <property type="component" value="Unassembled WGS sequence"/>
</dbReference>
<protein>
    <submittedName>
        <fullName evidence="2">Transglutaminase</fullName>
    </submittedName>
</protein>
<organism evidence="2 3">
    <name type="scientific">Sphingopyxis macrogoltabida</name>
    <name type="common">Sphingomonas macrogoltabidus</name>
    <dbReference type="NCBI Taxonomy" id="33050"/>
    <lineage>
        <taxon>Bacteria</taxon>
        <taxon>Pseudomonadati</taxon>
        <taxon>Pseudomonadota</taxon>
        <taxon>Alphaproteobacteria</taxon>
        <taxon>Sphingomonadales</taxon>
        <taxon>Sphingomonadaceae</taxon>
        <taxon>Sphingopyxis</taxon>
    </lineage>
</organism>
<evidence type="ECO:0000313" key="3">
    <source>
        <dbReference type="Proteomes" id="UP000248597"/>
    </source>
</evidence>
<dbReference type="InterPro" id="IPR038765">
    <property type="entry name" value="Papain-like_cys_pep_sf"/>
</dbReference>
<dbReference type="PANTHER" id="PTHR33490:SF12">
    <property type="entry name" value="BLL5557 PROTEIN"/>
    <property type="match status" value="1"/>
</dbReference>
<proteinExistence type="predicted"/>
<evidence type="ECO:0000313" key="2">
    <source>
        <dbReference type="EMBL" id="PZQ20413.1"/>
    </source>
</evidence>
<dbReference type="PANTHER" id="PTHR33490">
    <property type="entry name" value="BLR5614 PROTEIN-RELATED"/>
    <property type="match status" value="1"/>
</dbReference>
<dbReference type="Gene3D" id="3.10.620.30">
    <property type="match status" value="1"/>
</dbReference>
<reference evidence="2 3" key="1">
    <citation type="submission" date="2017-08" db="EMBL/GenBank/DDBJ databases">
        <title>Infants hospitalized years apart are colonized by the same room-sourced microbial strains.</title>
        <authorList>
            <person name="Brooks B."/>
            <person name="Olm M.R."/>
            <person name="Firek B.A."/>
            <person name="Baker R."/>
            <person name="Thomas B.C."/>
            <person name="Morowitz M.J."/>
            <person name="Banfield J.F."/>
        </authorList>
    </citation>
    <scope>NUCLEOTIDE SEQUENCE [LARGE SCALE GENOMIC DNA]</scope>
    <source>
        <strain evidence="2">S2_005_003_R2_47</strain>
    </source>
</reference>
<comment type="caution">
    <text evidence="2">The sequence shown here is derived from an EMBL/GenBank/DDBJ whole genome shotgun (WGS) entry which is preliminary data.</text>
</comment>
<feature type="domain" description="Transglutaminase-like" evidence="1">
    <location>
        <begin position="158"/>
        <end position="218"/>
    </location>
</feature>
<dbReference type="InterPro" id="IPR002931">
    <property type="entry name" value="Transglutaminase-like"/>
</dbReference>
<dbReference type="Pfam" id="PF01841">
    <property type="entry name" value="Transglut_core"/>
    <property type="match status" value="1"/>
</dbReference>
<dbReference type="Gene3D" id="2.60.40.2250">
    <property type="match status" value="1"/>
</dbReference>
<evidence type="ECO:0000259" key="1">
    <source>
        <dbReference type="SMART" id="SM00460"/>
    </source>
</evidence>